<dbReference type="EMBL" id="BFFP01000003">
    <property type="protein sequence ID" value="GBG93894.1"/>
    <property type="molecule type" value="Genomic_DNA"/>
</dbReference>
<dbReference type="AlphaFoldDB" id="A0A401IQX3"/>
<proteinExistence type="predicted"/>
<reference evidence="2" key="1">
    <citation type="journal article" date="2019" name="Int. J. Syst. Evol. Microbiol.">
        <title>Lactobacillus salitolerans sp. nov., a novel lactic acid bacterium isolated from spent mushroom substrates.</title>
        <authorList>
            <person name="Tohno M."/>
            <person name="Tanizawa Y."/>
            <person name="Kojima Y."/>
            <person name="Sakamoto M."/>
            <person name="Nakamura Y."/>
            <person name="Ohkuma M."/>
            <person name="Kobayashi H."/>
        </authorList>
    </citation>
    <scope>NUCLEOTIDE SEQUENCE [LARGE SCALE GENOMIC DNA]</scope>
    <source>
        <strain evidence="2">YK43</strain>
    </source>
</reference>
<evidence type="ECO:0000313" key="2">
    <source>
        <dbReference type="Proteomes" id="UP000286848"/>
    </source>
</evidence>
<protein>
    <recommendedName>
        <fullName evidence="3">Bacteriocin immunity protein</fullName>
    </recommendedName>
</protein>
<comment type="caution">
    <text evidence="1">The sequence shown here is derived from an EMBL/GenBank/DDBJ whole genome shotgun (WGS) entry which is preliminary data.</text>
</comment>
<accession>A0A401IQX3</accession>
<dbReference type="Proteomes" id="UP000286848">
    <property type="component" value="Unassembled WGS sequence"/>
</dbReference>
<evidence type="ECO:0000313" key="1">
    <source>
        <dbReference type="EMBL" id="GBG93894.1"/>
    </source>
</evidence>
<dbReference type="OrthoDB" id="2310290at2"/>
<evidence type="ECO:0008006" key="3">
    <source>
        <dbReference type="Google" id="ProtNLM"/>
    </source>
</evidence>
<sequence>MKSKKEIVKRAEQLIKLLEIESAASDPRLQKVVAYGKDALDKKQIAPQTIMEKVVSAVYSLKLKGIIEVDATMLSTLKEMEKLSRQRSWLPFKAYDPW</sequence>
<keyword evidence="2" id="KW-1185">Reference proteome</keyword>
<organism evidence="1 2">
    <name type="scientific">Ligilactobacillus salitolerans</name>
    <dbReference type="NCBI Taxonomy" id="1808352"/>
    <lineage>
        <taxon>Bacteria</taxon>
        <taxon>Bacillati</taxon>
        <taxon>Bacillota</taxon>
        <taxon>Bacilli</taxon>
        <taxon>Lactobacillales</taxon>
        <taxon>Lactobacillaceae</taxon>
        <taxon>Ligilactobacillus</taxon>
    </lineage>
</organism>
<gene>
    <name evidence="1" type="ORF">LFYK43_03530</name>
</gene>
<name>A0A401IQX3_9LACO</name>